<keyword evidence="2" id="KW-0479">Metal-binding</keyword>
<dbReference type="AlphaFoldDB" id="A6TSX9"/>
<evidence type="ECO:0000256" key="4">
    <source>
        <dbReference type="ARBA" id="ARBA00023014"/>
    </source>
</evidence>
<dbReference type="Proteomes" id="UP000001572">
    <property type="component" value="Chromosome"/>
</dbReference>
<protein>
    <submittedName>
        <fullName evidence="6">4Fe-4S ferredoxin, iron-sulfur binding domain protein</fullName>
    </submittedName>
</protein>
<sequence length="143" mass="15876">MEQTRKQENTKRLQINAIEQCIGCYSCMLACSTSVYEDFFIGKSALTVKTSGGYQGRVVVNICHGCMIPSCAQACTEGALEFREGGGVHFNEEKCTGCRKCQLNCVAQAIKFDYETKKPIICRQCGICARRCPHQVISMEARI</sequence>
<dbReference type="Pfam" id="PF12837">
    <property type="entry name" value="Fer4_6"/>
    <property type="match status" value="1"/>
</dbReference>
<dbReference type="PANTHER" id="PTHR42859:SF15">
    <property type="entry name" value="IRON-SULFUR CLUSTER BINDING PROTEIN"/>
    <property type="match status" value="1"/>
</dbReference>
<feature type="domain" description="4Fe-4S ferredoxin-type" evidence="5">
    <location>
        <begin position="56"/>
        <end position="85"/>
    </location>
</feature>
<dbReference type="HOGENOM" id="CLU_043374_3_2_9"/>
<keyword evidence="4" id="KW-0411">Iron-sulfur</keyword>
<dbReference type="InterPro" id="IPR017896">
    <property type="entry name" value="4Fe4S_Fe-S-bd"/>
</dbReference>
<name>A6TSX9_ALKMQ</name>
<dbReference type="eggNOG" id="COG0437">
    <property type="taxonomic scope" value="Bacteria"/>
</dbReference>
<keyword evidence="1" id="KW-0004">4Fe-4S</keyword>
<feature type="domain" description="4Fe-4S ferredoxin-type" evidence="5">
    <location>
        <begin position="86"/>
        <end position="115"/>
    </location>
</feature>
<dbReference type="PROSITE" id="PS00198">
    <property type="entry name" value="4FE4S_FER_1"/>
    <property type="match status" value="1"/>
</dbReference>
<keyword evidence="3" id="KW-0408">Iron</keyword>
<proteinExistence type="predicted"/>
<dbReference type="InterPro" id="IPR017900">
    <property type="entry name" value="4Fe4S_Fe_S_CS"/>
</dbReference>
<dbReference type="Gene3D" id="3.30.70.20">
    <property type="match status" value="2"/>
</dbReference>
<gene>
    <name evidence="6" type="ordered locus">Amet_3158</name>
</gene>
<dbReference type="InterPro" id="IPR050294">
    <property type="entry name" value="RnfB_subfamily"/>
</dbReference>
<dbReference type="GO" id="GO:0051539">
    <property type="term" value="F:4 iron, 4 sulfur cluster binding"/>
    <property type="evidence" value="ECO:0007669"/>
    <property type="project" value="UniProtKB-KW"/>
</dbReference>
<dbReference type="CDD" id="cd16370">
    <property type="entry name" value="DMSOR_beta_like"/>
    <property type="match status" value="1"/>
</dbReference>
<dbReference type="KEGG" id="amt:Amet_3158"/>
<dbReference type="STRING" id="293826.Amet_3158"/>
<dbReference type="RefSeq" id="WP_012064263.1">
    <property type="nucleotide sequence ID" value="NC_009633.1"/>
</dbReference>
<dbReference type="OrthoDB" id="9810688at2"/>
<evidence type="ECO:0000259" key="5">
    <source>
        <dbReference type="PROSITE" id="PS51379"/>
    </source>
</evidence>
<evidence type="ECO:0000256" key="2">
    <source>
        <dbReference type="ARBA" id="ARBA00022723"/>
    </source>
</evidence>
<evidence type="ECO:0000313" key="6">
    <source>
        <dbReference type="EMBL" id="ABR49297.1"/>
    </source>
</evidence>
<evidence type="ECO:0000256" key="3">
    <source>
        <dbReference type="ARBA" id="ARBA00023004"/>
    </source>
</evidence>
<dbReference type="EMBL" id="CP000724">
    <property type="protein sequence ID" value="ABR49297.1"/>
    <property type="molecule type" value="Genomic_DNA"/>
</dbReference>
<feature type="domain" description="4Fe-4S ferredoxin-type" evidence="5">
    <location>
        <begin position="122"/>
        <end position="142"/>
    </location>
</feature>
<organism evidence="6 7">
    <name type="scientific">Alkaliphilus metalliredigens (strain QYMF)</name>
    <dbReference type="NCBI Taxonomy" id="293826"/>
    <lineage>
        <taxon>Bacteria</taxon>
        <taxon>Bacillati</taxon>
        <taxon>Bacillota</taxon>
        <taxon>Clostridia</taxon>
        <taxon>Peptostreptococcales</taxon>
        <taxon>Natronincolaceae</taxon>
        <taxon>Alkaliphilus</taxon>
    </lineage>
</organism>
<accession>A6TSX9</accession>
<dbReference type="SUPFAM" id="SSF54862">
    <property type="entry name" value="4Fe-4S ferredoxins"/>
    <property type="match status" value="1"/>
</dbReference>
<dbReference type="PROSITE" id="PS51379">
    <property type="entry name" value="4FE4S_FER_2"/>
    <property type="match status" value="4"/>
</dbReference>
<feature type="domain" description="4Fe-4S ferredoxin-type" evidence="5">
    <location>
        <begin position="11"/>
        <end position="37"/>
    </location>
</feature>
<evidence type="ECO:0000313" key="7">
    <source>
        <dbReference type="Proteomes" id="UP000001572"/>
    </source>
</evidence>
<keyword evidence="7" id="KW-1185">Reference proteome</keyword>
<dbReference type="PANTHER" id="PTHR42859">
    <property type="entry name" value="OXIDOREDUCTASE"/>
    <property type="match status" value="1"/>
</dbReference>
<dbReference type="GO" id="GO:0046872">
    <property type="term" value="F:metal ion binding"/>
    <property type="evidence" value="ECO:0007669"/>
    <property type="project" value="UniProtKB-KW"/>
</dbReference>
<evidence type="ECO:0000256" key="1">
    <source>
        <dbReference type="ARBA" id="ARBA00022485"/>
    </source>
</evidence>
<reference evidence="7" key="1">
    <citation type="journal article" date="2016" name="Genome Announc.">
        <title>Complete genome sequence of Alkaliphilus metalliredigens strain QYMF, an alkaliphilic and metal-reducing bacterium isolated from borax-contaminated leachate ponds.</title>
        <authorList>
            <person name="Hwang C."/>
            <person name="Copeland A."/>
            <person name="Lucas S."/>
            <person name="Lapidus A."/>
            <person name="Barry K."/>
            <person name="Detter J.C."/>
            <person name="Glavina Del Rio T."/>
            <person name="Hammon N."/>
            <person name="Israni S."/>
            <person name="Dalin E."/>
            <person name="Tice H."/>
            <person name="Pitluck S."/>
            <person name="Chertkov O."/>
            <person name="Brettin T."/>
            <person name="Bruce D."/>
            <person name="Han C."/>
            <person name="Schmutz J."/>
            <person name="Larimer F."/>
            <person name="Land M.L."/>
            <person name="Hauser L."/>
            <person name="Kyrpides N."/>
            <person name="Mikhailova N."/>
            <person name="Ye Q."/>
            <person name="Zhou J."/>
            <person name="Richardson P."/>
            <person name="Fields M.W."/>
        </authorList>
    </citation>
    <scope>NUCLEOTIDE SEQUENCE [LARGE SCALE GENOMIC DNA]</scope>
    <source>
        <strain evidence="7">QYMF</strain>
    </source>
</reference>